<keyword evidence="2" id="KW-0489">Methyltransferase</keyword>
<evidence type="ECO:0000313" key="3">
    <source>
        <dbReference type="Proteomes" id="UP000595205"/>
    </source>
</evidence>
<evidence type="ECO:0000259" key="1">
    <source>
        <dbReference type="Pfam" id="PF18096"/>
    </source>
</evidence>
<name>A0A7R7MWD7_MYCIT</name>
<evidence type="ECO:0000313" key="2">
    <source>
        <dbReference type="EMBL" id="BCP01068.1"/>
    </source>
</evidence>
<dbReference type="GO" id="GO:0032259">
    <property type="term" value="P:methylation"/>
    <property type="evidence" value="ECO:0007669"/>
    <property type="project" value="UniProtKB-KW"/>
</dbReference>
<protein>
    <submittedName>
        <fullName evidence="2">Putative S-adenosylmethionine-dependent methyltransferase</fullName>
    </submittedName>
</protein>
<dbReference type="InterPro" id="IPR029063">
    <property type="entry name" value="SAM-dependent_MTases_sf"/>
</dbReference>
<gene>
    <name evidence="2" type="ORF">MINTM018_38370</name>
</gene>
<dbReference type="Proteomes" id="UP000595205">
    <property type="component" value="Chromosome"/>
</dbReference>
<dbReference type="Pfam" id="PF18096">
    <property type="entry name" value="Thump_like"/>
    <property type="match status" value="1"/>
</dbReference>
<sequence length="420" mass="45036">MAARGAEGLVLQRDGDRGQTLLSGGLRFSADDVGYLRSQAGAAALAAVAELELTDATRVADVAATRARFGERAAVLVETVLLRRRAAEKLSGLGCAVSDWLFTDEALQQATAAPVAVHRAGRLAQAAPDAVVHDATCSIGTELAALRGRGITTVGSDVDAVRLAMARHNVGAAGLCRADALHPVTRDAVLVVDPARRAEGRRRLRIDDYQPGLAALLEAYRGRDFVVKCAPGIDFDEVRRLGFDGEIEVTSYRGSVREACLWSSGLARPGVTRRASVLDRGEQVTDADPDDCGVRPVGRWIVDPDGAVVRAGLVRHYGARHGLWQLDPDIAYLSGDRLPAGVRGFEVIERLVFDERRLRQALSALDCGSLEVLVRGVRVDPDALRKRMRLRGRRPLSTVITRIGSGTSGRATAFVCRASR</sequence>
<accession>A0A7R7MWD7</accession>
<dbReference type="GO" id="GO:0008168">
    <property type="term" value="F:methyltransferase activity"/>
    <property type="evidence" value="ECO:0007669"/>
    <property type="project" value="UniProtKB-KW"/>
</dbReference>
<reference evidence="2 3" key="1">
    <citation type="submission" date="2020-12" db="EMBL/GenBank/DDBJ databases">
        <title>Genome sequence of clinical Mycobacterium intracellulare strains.</title>
        <authorList>
            <person name="Tateishi Y."/>
            <person name="Matsumoto S."/>
            <person name="Fukushima Y."/>
            <person name="Nakajima C."/>
            <person name="Suzuki Y."/>
        </authorList>
    </citation>
    <scope>NUCLEOTIDE SEQUENCE [LARGE SCALE GENOMIC DNA]</scope>
    <source>
        <strain evidence="2 3">M018</strain>
    </source>
</reference>
<keyword evidence="2" id="KW-0808">Transferase</keyword>
<dbReference type="Gene3D" id="3.40.50.150">
    <property type="entry name" value="Vaccinia Virus protein VP39"/>
    <property type="match status" value="1"/>
</dbReference>
<feature type="domain" description="THUMP-like" evidence="1">
    <location>
        <begin position="342"/>
        <end position="417"/>
    </location>
</feature>
<organism evidence="2 3">
    <name type="scientific">Mycobacterium intracellulare</name>
    <dbReference type="NCBI Taxonomy" id="1767"/>
    <lineage>
        <taxon>Bacteria</taxon>
        <taxon>Bacillati</taxon>
        <taxon>Actinomycetota</taxon>
        <taxon>Actinomycetes</taxon>
        <taxon>Mycobacteriales</taxon>
        <taxon>Mycobacteriaceae</taxon>
        <taxon>Mycobacterium</taxon>
        <taxon>Mycobacterium avium complex (MAC)</taxon>
    </lineage>
</organism>
<dbReference type="AlphaFoldDB" id="A0A7R7MWD7"/>
<proteinExistence type="predicted"/>
<dbReference type="SUPFAM" id="SSF53335">
    <property type="entry name" value="S-adenosyl-L-methionine-dependent methyltransferases"/>
    <property type="match status" value="1"/>
</dbReference>
<dbReference type="InterPro" id="IPR041497">
    <property type="entry name" value="Thump-like"/>
</dbReference>
<dbReference type="EMBL" id="AP024255">
    <property type="protein sequence ID" value="BCP01068.1"/>
    <property type="molecule type" value="Genomic_DNA"/>
</dbReference>